<protein>
    <submittedName>
        <fullName evidence="2">Uncharacterized protein</fullName>
    </submittedName>
</protein>
<reference evidence="2 3" key="1">
    <citation type="journal article" date="2012" name="BMC Genomics">
        <title>Sequencing the genome of Marssonina brunnea reveals fungus-poplar co-evolution.</title>
        <authorList>
            <person name="Zhu S."/>
            <person name="Cao Y.-Z."/>
            <person name="Jiang C."/>
            <person name="Tan B.-Y."/>
            <person name="Wang Z."/>
            <person name="Feng S."/>
            <person name="Zhang L."/>
            <person name="Su X.-H."/>
            <person name="Brejova B."/>
            <person name="Vinar T."/>
            <person name="Xu M."/>
            <person name="Wang M.-X."/>
            <person name="Zhang S.-G."/>
            <person name="Huang M.-R."/>
            <person name="Wu R."/>
            <person name="Zhou Y."/>
        </authorList>
    </citation>
    <scope>NUCLEOTIDE SEQUENCE [LARGE SCALE GENOMIC DNA]</scope>
    <source>
        <strain evidence="2 3">MB_m1</strain>
    </source>
</reference>
<proteinExistence type="predicted"/>
<organism evidence="2 3">
    <name type="scientific">Marssonina brunnea f. sp. multigermtubi (strain MB_m1)</name>
    <name type="common">Marssonina leaf spot fungus</name>
    <dbReference type="NCBI Taxonomy" id="1072389"/>
    <lineage>
        <taxon>Eukaryota</taxon>
        <taxon>Fungi</taxon>
        <taxon>Dikarya</taxon>
        <taxon>Ascomycota</taxon>
        <taxon>Pezizomycotina</taxon>
        <taxon>Leotiomycetes</taxon>
        <taxon>Helotiales</taxon>
        <taxon>Drepanopezizaceae</taxon>
        <taxon>Drepanopeziza</taxon>
    </lineage>
</organism>
<dbReference type="OrthoDB" id="4540223at2759"/>
<keyword evidence="3" id="KW-1185">Reference proteome</keyword>
<feature type="signal peptide" evidence="1">
    <location>
        <begin position="1"/>
        <end position="24"/>
    </location>
</feature>
<dbReference type="eggNOG" id="ENOG502SUI0">
    <property type="taxonomic scope" value="Eukaryota"/>
</dbReference>
<dbReference type="HOGENOM" id="CLU_091777_0_0_1"/>
<dbReference type="InParanoid" id="K1X0L1"/>
<evidence type="ECO:0000313" key="2">
    <source>
        <dbReference type="EMBL" id="EKD18691.1"/>
    </source>
</evidence>
<dbReference type="AlphaFoldDB" id="K1X0L1"/>
<gene>
    <name evidence="2" type="ORF">MBM_02933</name>
</gene>
<dbReference type="Pfam" id="PF19287">
    <property type="entry name" value="DUF5910"/>
    <property type="match status" value="1"/>
</dbReference>
<keyword evidence="1" id="KW-0732">Signal</keyword>
<dbReference type="InterPro" id="IPR045564">
    <property type="entry name" value="DUF5910"/>
</dbReference>
<sequence length="210" mass="24501">MMLSSPSICSILLALSFHFNRAQGDMEIIGYRTASDAEAVYINENHKLDPNIEYDRGMAFHQLGRGFYMSNVPTRWRARSNEWYCAVKADSDKLEDIGKVWIPKAISADEKQWPLGKPLWYQREEVLLSYIKEHVPEDPEKALRFSYLSSYENDLQMVIPHETIKDDKLELWLECWKTEGEMLDFSNEIINWDKYEIAGKPEPAAEEAEE</sequence>
<dbReference type="KEGG" id="mbe:MBM_02933"/>
<dbReference type="EMBL" id="JH921432">
    <property type="protein sequence ID" value="EKD18691.1"/>
    <property type="molecule type" value="Genomic_DNA"/>
</dbReference>
<feature type="chain" id="PRO_5003853190" evidence="1">
    <location>
        <begin position="25"/>
        <end position="210"/>
    </location>
</feature>
<evidence type="ECO:0000313" key="3">
    <source>
        <dbReference type="Proteomes" id="UP000006753"/>
    </source>
</evidence>
<name>K1X0L1_MARBU</name>
<evidence type="ECO:0000256" key="1">
    <source>
        <dbReference type="SAM" id="SignalP"/>
    </source>
</evidence>
<accession>K1X0L1</accession>
<dbReference type="Proteomes" id="UP000006753">
    <property type="component" value="Unassembled WGS sequence"/>
</dbReference>